<keyword evidence="3" id="KW-1185">Reference proteome</keyword>
<evidence type="ECO:0000313" key="3">
    <source>
        <dbReference type="Proteomes" id="UP001152523"/>
    </source>
</evidence>
<evidence type="ECO:0000313" key="2">
    <source>
        <dbReference type="EMBL" id="CAH9075688.1"/>
    </source>
</evidence>
<feature type="compositionally biased region" description="Basic and acidic residues" evidence="1">
    <location>
        <begin position="88"/>
        <end position="99"/>
    </location>
</feature>
<feature type="region of interest" description="Disordered" evidence="1">
    <location>
        <begin position="255"/>
        <end position="281"/>
    </location>
</feature>
<dbReference type="GO" id="GO:0005886">
    <property type="term" value="C:plasma membrane"/>
    <property type="evidence" value="ECO:0007669"/>
    <property type="project" value="InterPro"/>
</dbReference>
<feature type="compositionally biased region" description="Polar residues" evidence="1">
    <location>
        <begin position="121"/>
        <end position="131"/>
    </location>
</feature>
<accession>A0AAV0CFD9</accession>
<organism evidence="2 3">
    <name type="scientific">Cuscuta epithymum</name>
    <dbReference type="NCBI Taxonomy" id="186058"/>
    <lineage>
        <taxon>Eukaryota</taxon>
        <taxon>Viridiplantae</taxon>
        <taxon>Streptophyta</taxon>
        <taxon>Embryophyta</taxon>
        <taxon>Tracheophyta</taxon>
        <taxon>Spermatophyta</taxon>
        <taxon>Magnoliopsida</taxon>
        <taxon>eudicotyledons</taxon>
        <taxon>Gunneridae</taxon>
        <taxon>Pentapetalae</taxon>
        <taxon>asterids</taxon>
        <taxon>lamiids</taxon>
        <taxon>Solanales</taxon>
        <taxon>Convolvulaceae</taxon>
        <taxon>Cuscuteae</taxon>
        <taxon>Cuscuta</taxon>
        <taxon>Cuscuta subgen. Cuscuta</taxon>
    </lineage>
</organism>
<evidence type="ECO:0008006" key="4">
    <source>
        <dbReference type="Google" id="ProtNLM"/>
    </source>
</evidence>
<feature type="region of interest" description="Disordered" evidence="1">
    <location>
        <begin position="187"/>
        <end position="227"/>
    </location>
</feature>
<evidence type="ECO:0000256" key="1">
    <source>
        <dbReference type="SAM" id="MobiDB-lite"/>
    </source>
</evidence>
<dbReference type="Proteomes" id="UP001152523">
    <property type="component" value="Unassembled WGS sequence"/>
</dbReference>
<dbReference type="PANTHER" id="PTHR33929">
    <property type="entry name" value="MEMBRANE-ASSOCIATED KINASE REGULATOR 2-RELATED"/>
    <property type="match status" value="1"/>
</dbReference>
<feature type="compositionally biased region" description="Acidic residues" evidence="1">
    <location>
        <begin position="100"/>
        <end position="118"/>
    </location>
</feature>
<sequence length="463" mass="49959">MDGFSLLKFWRNGGTVGGISRILTRDGCATAPPTGTTTILTAVTPLLSDPDSDSDSDGPFIDLEFTSAPEDEHGRISGRGNDDGEDSEQVKRNEQHAAEEVDGSESDDSSYNENEEGELNLTFSTSSGSSVDRTDPYGYLSSSDDLFCKGGDLFPVNDSETNSKFQASLVKTATKFRVLMLKLKKAKATNAEQKAEKSQPEGSNPAKPRPSQKQIKAENEKDESQIRTEKSSLTVRFKVEELNIIKSLFIRDTASKNGNNGDGYSHSNVEPSSSPSSFPDEKKFSKDMMMEKYLKMVKPLYVRVSRRYGEKLRFSGQLSLSGGGGIKAAPVAPPPQSTAEKVLRGETAPAVEVAENASVLSNAKSVKQGSLPAGLRVVRKHLVKSRSAPPAAVVSGQVSSRRRDDSLLQQEDGIQGAILHCKRSFNSTRDSNLRVLSRSTSEASQGNPVNLPCDEIGPVSQTG</sequence>
<proteinExistence type="predicted"/>
<feature type="compositionally biased region" description="Polar residues" evidence="1">
    <location>
        <begin position="437"/>
        <end position="448"/>
    </location>
</feature>
<dbReference type="EMBL" id="CAMAPF010000030">
    <property type="protein sequence ID" value="CAH9075688.1"/>
    <property type="molecule type" value="Genomic_DNA"/>
</dbReference>
<dbReference type="PANTHER" id="PTHR33929:SF1">
    <property type="entry name" value="MEMBRANE-ASSOCIATED KINASE REGULATOR 2-RELATED"/>
    <property type="match status" value="1"/>
</dbReference>
<feature type="region of interest" description="Disordered" evidence="1">
    <location>
        <begin position="46"/>
        <end position="136"/>
    </location>
</feature>
<feature type="region of interest" description="Disordered" evidence="1">
    <location>
        <begin position="429"/>
        <end position="463"/>
    </location>
</feature>
<reference evidence="2" key="1">
    <citation type="submission" date="2022-07" db="EMBL/GenBank/DDBJ databases">
        <authorList>
            <person name="Macas J."/>
            <person name="Novak P."/>
            <person name="Neumann P."/>
        </authorList>
    </citation>
    <scope>NUCLEOTIDE SEQUENCE</scope>
</reference>
<protein>
    <recommendedName>
        <fullName evidence="4">Membrane-associated kinase regulator 2</fullName>
    </recommendedName>
</protein>
<dbReference type="AlphaFoldDB" id="A0AAV0CFD9"/>
<feature type="compositionally biased region" description="Basic and acidic residues" evidence="1">
    <location>
        <begin position="215"/>
        <end position="227"/>
    </location>
</feature>
<name>A0AAV0CFD9_9ASTE</name>
<dbReference type="InterPro" id="IPR039619">
    <property type="entry name" value="MAKR2/5"/>
</dbReference>
<gene>
    <name evidence="2" type="ORF">CEPIT_LOCUS5594</name>
</gene>
<comment type="caution">
    <text evidence="2">The sequence shown here is derived from an EMBL/GenBank/DDBJ whole genome shotgun (WGS) entry which is preliminary data.</text>
</comment>